<evidence type="ECO:0000313" key="3">
    <source>
        <dbReference type="EMBL" id="GLZ82010.1"/>
    </source>
</evidence>
<evidence type="ECO:0000256" key="1">
    <source>
        <dbReference type="SAM" id="MobiDB-lite"/>
    </source>
</evidence>
<dbReference type="PANTHER" id="PTHR40761:SF1">
    <property type="entry name" value="CONSERVED INTEGRAL MEMBRANE ALANINE VALINE AND LEUCINE RICH PROTEIN-RELATED"/>
    <property type="match status" value="1"/>
</dbReference>
<protein>
    <recommendedName>
        <fullName evidence="5">DMT family transporter</fullName>
    </recommendedName>
</protein>
<feature type="transmembrane region" description="Helical" evidence="2">
    <location>
        <begin position="6"/>
        <end position="27"/>
    </location>
</feature>
<keyword evidence="2" id="KW-0472">Membrane</keyword>
<feature type="transmembrane region" description="Helical" evidence="2">
    <location>
        <begin position="194"/>
        <end position="213"/>
    </location>
</feature>
<feature type="transmembrane region" description="Helical" evidence="2">
    <location>
        <begin position="72"/>
        <end position="94"/>
    </location>
</feature>
<sequence>MSAGWFYLAAMIVTYGVANFLQAIAANKVKAQQSFSPRLLWRLAAHKTYVLGVALQSLGFILAFMARGYLPLFLVQASVAAGIGITAVLGVLILKWRLPRSEILLLTVMSLGIVALVVSARPSPSDQLTPAAIIALVVILVGIAVAGYFCARLQGVTGSVVLGGLAGLAFGAASVASRPLANFGDPVAFVTDPLLYLMIIYSLTGQLLLAMAMQRGSTTASVASMDAAFAAPAAVVGLLLLGDQIAPGREWLAALGFLVTLGAIIALTRYAEPQAHERRPLEEAAVAQASAPPPVSSPQPGSTRTPVRDTV</sequence>
<keyword evidence="2" id="KW-1133">Transmembrane helix</keyword>
<dbReference type="EMBL" id="BSTX01000008">
    <property type="protein sequence ID" value="GLZ82010.1"/>
    <property type="molecule type" value="Genomic_DNA"/>
</dbReference>
<dbReference type="PANTHER" id="PTHR40761">
    <property type="entry name" value="CONSERVED INTEGRAL MEMBRANE ALANINE VALINE AND LEUCINE RICH PROTEIN-RELATED"/>
    <property type="match status" value="1"/>
</dbReference>
<name>A0A9W6WEM3_9ACTN</name>
<feature type="transmembrane region" description="Helical" evidence="2">
    <location>
        <begin position="251"/>
        <end position="271"/>
    </location>
</feature>
<evidence type="ECO:0000313" key="4">
    <source>
        <dbReference type="Proteomes" id="UP001165079"/>
    </source>
</evidence>
<feature type="transmembrane region" description="Helical" evidence="2">
    <location>
        <begin position="103"/>
        <end position="122"/>
    </location>
</feature>
<dbReference type="Proteomes" id="UP001165079">
    <property type="component" value="Unassembled WGS sequence"/>
</dbReference>
<organism evidence="3 4">
    <name type="scientific">Actinorhabdospora filicis</name>
    <dbReference type="NCBI Taxonomy" id="1785913"/>
    <lineage>
        <taxon>Bacteria</taxon>
        <taxon>Bacillati</taxon>
        <taxon>Actinomycetota</taxon>
        <taxon>Actinomycetes</taxon>
        <taxon>Micromonosporales</taxon>
        <taxon>Micromonosporaceae</taxon>
        <taxon>Actinorhabdospora</taxon>
    </lineage>
</organism>
<evidence type="ECO:0000256" key="2">
    <source>
        <dbReference type="SAM" id="Phobius"/>
    </source>
</evidence>
<gene>
    <name evidence="3" type="ORF">Afil01_68170</name>
</gene>
<feature type="transmembrane region" description="Helical" evidence="2">
    <location>
        <begin position="156"/>
        <end position="174"/>
    </location>
</feature>
<feature type="transmembrane region" description="Helical" evidence="2">
    <location>
        <begin position="48"/>
        <end position="66"/>
    </location>
</feature>
<reference evidence="3" key="1">
    <citation type="submission" date="2023-03" db="EMBL/GenBank/DDBJ databases">
        <title>Actinorhabdospora filicis NBRC 111898.</title>
        <authorList>
            <person name="Ichikawa N."/>
            <person name="Sato H."/>
            <person name="Tonouchi N."/>
        </authorList>
    </citation>
    <scope>NUCLEOTIDE SEQUENCE</scope>
    <source>
        <strain evidence="3">NBRC 111898</strain>
    </source>
</reference>
<comment type="caution">
    <text evidence="3">The sequence shown here is derived from an EMBL/GenBank/DDBJ whole genome shotgun (WGS) entry which is preliminary data.</text>
</comment>
<feature type="transmembrane region" description="Helical" evidence="2">
    <location>
        <begin position="128"/>
        <end position="149"/>
    </location>
</feature>
<feature type="region of interest" description="Disordered" evidence="1">
    <location>
        <begin position="278"/>
        <end position="311"/>
    </location>
</feature>
<keyword evidence="2" id="KW-0812">Transmembrane</keyword>
<keyword evidence="4" id="KW-1185">Reference proteome</keyword>
<evidence type="ECO:0008006" key="5">
    <source>
        <dbReference type="Google" id="ProtNLM"/>
    </source>
</evidence>
<feature type="transmembrane region" description="Helical" evidence="2">
    <location>
        <begin position="225"/>
        <end position="245"/>
    </location>
</feature>
<proteinExistence type="predicted"/>
<dbReference type="AlphaFoldDB" id="A0A9W6WEM3"/>
<accession>A0A9W6WEM3</accession>